<feature type="region of interest" description="Disordered" evidence="2">
    <location>
        <begin position="25"/>
        <end position="115"/>
    </location>
</feature>
<feature type="coiled-coil region" evidence="1">
    <location>
        <begin position="159"/>
        <end position="308"/>
    </location>
</feature>
<reference evidence="4 5" key="1">
    <citation type="submission" date="2024-06" db="EMBL/GenBank/DDBJ databases">
        <authorList>
            <person name="Pan Q."/>
            <person name="Wen M."/>
            <person name="Jouanno E."/>
            <person name="Zahm M."/>
            <person name="Klopp C."/>
            <person name="Cabau C."/>
            <person name="Louis A."/>
            <person name="Berthelot C."/>
            <person name="Parey E."/>
            <person name="Roest Crollius H."/>
            <person name="Montfort J."/>
            <person name="Robinson-Rechavi M."/>
            <person name="Bouchez O."/>
            <person name="Lampietro C."/>
            <person name="Lopez Roques C."/>
            <person name="Donnadieu C."/>
            <person name="Postlethwait J."/>
            <person name="Bobe J."/>
            <person name="Verreycken H."/>
            <person name="Guiguen Y."/>
        </authorList>
    </citation>
    <scope>NUCLEOTIDE SEQUENCE [LARGE SCALE GENOMIC DNA]</scope>
    <source>
        <strain evidence="4">Up_M1</strain>
        <tissue evidence="4">Testis</tissue>
    </source>
</reference>
<evidence type="ECO:0000256" key="2">
    <source>
        <dbReference type="SAM" id="MobiDB-lite"/>
    </source>
</evidence>
<dbReference type="PANTHER" id="PTHR15715">
    <property type="entry name" value="CENTROSOMAL PROTEIN OF 170 KDA"/>
    <property type="match status" value="1"/>
</dbReference>
<dbReference type="PANTHER" id="PTHR15715:SF26">
    <property type="entry name" value="COILED-COIL DOMAIN-CONTAINING PROTEIN 136"/>
    <property type="match status" value="1"/>
</dbReference>
<keyword evidence="1" id="KW-0175">Coiled coil</keyword>
<feature type="compositionally biased region" description="Acidic residues" evidence="2">
    <location>
        <begin position="81"/>
        <end position="96"/>
    </location>
</feature>
<evidence type="ECO:0000313" key="5">
    <source>
        <dbReference type="Proteomes" id="UP001557470"/>
    </source>
</evidence>
<evidence type="ECO:0000256" key="3">
    <source>
        <dbReference type="SAM" id="Phobius"/>
    </source>
</evidence>
<keyword evidence="3" id="KW-0812">Transmembrane</keyword>
<feature type="compositionally biased region" description="Basic and acidic residues" evidence="2">
    <location>
        <begin position="97"/>
        <end position="107"/>
    </location>
</feature>
<dbReference type="Proteomes" id="UP001557470">
    <property type="component" value="Unassembled WGS sequence"/>
</dbReference>
<feature type="coiled-coil region" evidence="1">
    <location>
        <begin position="383"/>
        <end position="438"/>
    </location>
</feature>
<proteinExistence type="predicted"/>
<feature type="compositionally biased region" description="Basic and acidic residues" evidence="2">
    <location>
        <begin position="68"/>
        <end position="80"/>
    </location>
</feature>
<evidence type="ECO:0000313" key="4">
    <source>
        <dbReference type="EMBL" id="KAL0968727.1"/>
    </source>
</evidence>
<dbReference type="AlphaFoldDB" id="A0ABD0WWS9"/>
<keyword evidence="3" id="KW-1133">Transmembrane helix</keyword>
<feature type="transmembrane region" description="Helical" evidence="3">
    <location>
        <begin position="457"/>
        <end position="476"/>
    </location>
</feature>
<name>A0ABD0WWS9_UMBPY</name>
<dbReference type="EMBL" id="JAGEUA010000008">
    <property type="protein sequence ID" value="KAL0968727.1"/>
    <property type="molecule type" value="Genomic_DNA"/>
</dbReference>
<accession>A0ABD0WWS9</accession>
<keyword evidence="3" id="KW-0472">Membrane</keyword>
<keyword evidence="5" id="KW-1185">Reference proteome</keyword>
<sequence>MCVSLAAVQPDFSLCVSCLPAAEGGHGWTTITPSHRRDTRLHRRESIGKSTTSGEPSGDVKPQGSPRMDNDITTKERGVLEDNDEKDTMDGALEEEEKARKEHREPLSEETELEELRSQVLQLLLELEDAREMSNKHQEAFHELQGLLEDERLASTHQAEAFARQVHNLQAQLRSVQEEMNSLVEEKESELTEAHEELRLAQEEVLLLQQTADEAAAERENDIASLQEELCRHRAELGRLNQEAQDYELEITTLRAEISMKSQRREQERRGGDVVTLRQDCETLRQECEALKNDNVHLTERLQQLQQQHIGSYLTLKEGGDTLGGGEMGTDEEGRAESYMTMAKCQSTGAGNSRLVDVSIQKNISFDGKPMTPTSWNGGFGEIFSLRDQLKQAEEKASLVQRQCDGLKTELRELQELYDCSQRERAELEEELLHCKAELERLAGGGQSFLHSSESPVLSIPFIGMIIMLGVVWCCLSELASQKERGVI</sequence>
<dbReference type="InterPro" id="IPR051176">
    <property type="entry name" value="Cent_Immune-Sig_Mod"/>
</dbReference>
<organism evidence="4 5">
    <name type="scientific">Umbra pygmaea</name>
    <name type="common">Eastern mudminnow</name>
    <dbReference type="NCBI Taxonomy" id="75934"/>
    <lineage>
        <taxon>Eukaryota</taxon>
        <taxon>Metazoa</taxon>
        <taxon>Chordata</taxon>
        <taxon>Craniata</taxon>
        <taxon>Vertebrata</taxon>
        <taxon>Euteleostomi</taxon>
        <taxon>Actinopterygii</taxon>
        <taxon>Neopterygii</taxon>
        <taxon>Teleostei</taxon>
        <taxon>Protacanthopterygii</taxon>
        <taxon>Esociformes</taxon>
        <taxon>Umbridae</taxon>
        <taxon>Umbra</taxon>
    </lineage>
</organism>
<gene>
    <name evidence="4" type="ORF">UPYG_G00270900</name>
</gene>
<evidence type="ECO:0008006" key="6">
    <source>
        <dbReference type="Google" id="ProtNLM"/>
    </source>
</evidence>
<comment type="caution">
    <text evidence="4">The sequence shown here is derived from an EMBL/GenBank/DDBJ whole genome shotgun (WGS) entry which is preliminary data.</text>
</comment>
<protein>
    <recommendedName>
        <fullName evidence="6">Coiled-coil domain-containing protein 136</fullName>
    </recommendedName>
</protein>
<evidence type="ECO:0000256" key="1">
    <source>
        <dbReference type="SAM" id="Coils"/>
    </source>
</evidence>